<dbReference type="EMBL" id="CAJVCH010042031">
    <property type="protein sequence ID" value="CAG7716908.1"/>
    <property type="molecule type" value="Genomic_DNA"/>
</dbReference>
<name>A0A8J2J9B3_9HEXA</name>
<comment type="caution">
    <text evidence="1">The sequence shown here is derived from an EMBL/GenBank/DDBJ whole genome shotgun (WGS) entry which is preliminary data.</text>
</comment>
<dbReference type="AlphaFoldDB" id="A0A8J2J9B3"/>
<proteinExistence type="predicted"/>
<organism evidence="1 2">
    <name type="scientific">Allacma fusca</name>
    <dbReference type="NCBI Taxonomy" id="39272"/>
    <lineage>
        <taxon>Eukaryota</taxon>
        <taxon>Metazoa</taxon>
        <taxon>Ecdysozoa</taxon>
        <taxon>Arthropoda</taxon>
        <taxon>Hexapoda</taxon>
        <taxon>Collembola</taxon>
        <taxon>Symphypleona</taxon>
        <taxon>Sminthuridae</taxon>
        <taxon>Allacma</taxon>
    </lineage>
</organism>
<evidence type="ECO:0000313" key="2">
    <source>
        <dbReference type="Proteomes" id="UP000708208"/>
    </source>
</evidence>
<dbReference type="Proteomes" id="UP000708208">
    <property type="component" value="Unassembled WGS sequence"/>
</dbReference>
<sequence>MFTSDGSSVFGGCEGDGFLLFIGEPQLNATTLFPDTYLQQKFEETQDWPLIKVKSFANSHKLQLRDSSPSKFRQG</sequence>
<evidence type="ECO:0000313" key="1">
    <source>
        <dbReference type="EMBL" id="CAG7716908.1"/>
    </source>
</evidence>
<gene>
    <name evidence="1" type="ORF">AFUS01_LOCUS6392</name>
</gene>
<reference evidence="1" key="1">
    <citation type="submission" date="2021-06" db="EMBL/GenBank/DDBJ databases">
        <authorList>
            <person name="Hodson N. C."/>
            <person name="Mongue J. A."/>
            <person name="Jaron S. K."/>
        </authorList>
    </citation>
    <scope>NUCLEOTIDE SEQUENCE</scope>
</reference>
<accession>A0A8J2J9B3</accession>
<keyword evidence="2" id="KW-1185">Reference proteome</keyword>
<protein>
    <submittedName>
        <fullName evidence="1">Uncharacterized protein</fullName>
    </submittedName>
</protein>